<dbReference type="InterPro" id="IPR006056">
    <property type="entry name" value="RidA"/>
</dbReference>
<dbReference type="STRING" id="91360.SAMN05660330_02114"/>
<dbReference type="CDD" id="cd00448">
    <property type="entry name" value="YjgF_YER057c_UK114_family"/>
    <property type="match status" value="1"/>
</dbReference>
<dbReference type="InterPro" id="IPR035959">
    <property type="entry name" value="RutC-like_sf"/>
</dbReference>
<dbReference type="OrthoDB" id="9808943at2"/>
<accession>A0A1H0QYC8</accession>
<gene>
    <name evidence="2" type="ORF">SAMN05660330_02114</name>
</gene>
<dbReference type="PANTHER" id="PTHR11803:SF39">
    <property type="entry name" value="2-IMINOBUTANOATE_2-IMINOPROPANOATE DEAMINASE"/>
    <property type="match status" value="1"/>
</dbReference>
<dbReference type="GO" id="GO:0005829">
    <property type="term" value="C:cytosol"/>
    <property type="evidence" value="ECO:0007669"/>
    <property type="project" value="TreeGrafter"/>
</dbReference>
<dbReference type="InterPro" id="IPR006175">
    <property type="entry name" value="YjgF/YER057c/UK114"/>
</dbReference>
<name>A0A1H0QYC8_9BACT</name>
<protein>
    <submittedName>
        <fullName evidence="2">Endoribonuclease L-PSP</fullName>
    </submittedName>
</protein>
<dbReference type="Gene3D" id="3.30.1330.40">
    <property type="entry name" value="RutC-like"/>
    <property type="match status" value="1"/>
</dbReference>
<dbReference type="SUPFAM" id="SSF55298">
    <property type="entry name" value="YjgF-like"/>
    <property type="match status" value="1"/>
</dbReference>
<dbReference type="NCBIfam" id="TIGR00004">
    <property type="entry name" value="Rid family detoxifying hydrolase"/>
    <property type="match status" value="1"/>
</dbReference>
<dbReference type="GO" id="GO:0019239">
    <property type="term" value="F:deaminase activity"/>
    <property type="evidence" value="ECO:0007669"/>
    <property type="project" value="TreeGrafter"/>
</dbReference>
<dbReference type="PROSITE" id="PS01094">
    <property type="entry name" value="UPF0076"/>
    <property type="match status" value="1"/>
</dbReference>
<evidence type="ECO:0000256" key="1">
    <source>
        <dbReference type="ARBA" id="ARBA00010552"/>
    </source>
</evidence>
<reference evidence="2 3" key="1">
    <citation type="submission" date="2016-10" db="EMBL/GenBank/DDBJ databases">
        <authorList>
            <person name="de Groot N.N."/>
        </authorList>
    </citation>
    <scope>NUCLEOTIDE SEQUENCE [LARGE SCALE GENOMIC DNA]</scope>
    <source>
        <strain evidence="2 3">DSM 12130</strain>
    </source>
</reference>
<evidence type="ECO:0000313" key="3">
    <source>
        <dbReference type="Proteomes" id="UP000199073"/>
    </source>
</evidence>
<evidence type="ECO:0000313" key="2">
    <source>
        <dbReference type="EMBL" id="SDP21889.1"/>
    </source>
</evidence>
<organism evidence="2 3">
    <name type="scientific">Desulforhopalus singaporensis</name>
    <dbReference type="NCBI Taxonomy" id="91360"/>
    <lineage>
        <taxon>Bacteria</taxon>
        <taxon>Pseudomonadati</taxon>
        <taxon>Thermodesulfobacteriota</taxon>
        <taxon>Desulfobulbia</taxon>
        <taxon>Desulfobulbales</taxon>
        <taxon>Desulfocapsaceae</taxon>
        <taxon>Desulforhopalus</taxon>
    </lineage>
</organism>
<dbReference type="Pfam" id="PF01042">
    <property type="entry name" value="Ribonuc_L-PSP"/>
    <property type="match status" value="1"/>
</dbReference>
<sequence length="126" mass="13264">MSRTVIATAKAPAAVGPYSQGIAENGFLFISGQLPLNPETGRLLEADIGKKTKLILSNAAAIAAKAGTDLSKVVKATIYLTDLEDFQAVNSAYAKFFPDEPPARSTVQVAALPLESDIEIDFIVAL</sequence>
<dbReference type="EMBL" id="FNJI01000013">
    <property type="protein sequence ID" value="SDP21889.1"/>
    <property type="molecule type" value="Genomic_DNA"/>
</dbReference>
<keyword evidence="3" id="KW-1185">Reference proteome</keyword>
<dbReference type="RefSeq" id="WP_092222585.1">
    <property type="nucleotide sequence ID" value="NZ_FNJI01000013.1"/>
</dbReference>
<dbReference type="InterPro" id="IPR019897">
    <property type="entry name" value="RidA_CS"/>
</dbReference>
<comment type="similarity">
    <text evidence="1">Belongs to the RutC family.</text>
</comment>
<dbReference type="FunFam" id="3.30.1330.40:FF:000001">
    <property type="entry name" value="L-PSP family endoribonuclease"/>
    <property type="match status" value="1"/>
</dbReference>
<dbReference type="Proteomes" id="UP000199073">
    <property type="component" value="Unassembled WGS sequence"/>
</dbReference>
<dbReference type="PANTHER" id="PTHR11803">
    <property type="entry name" value="2-IMINOBUTANOATE/2-IMINOPROPANOATE DEAMINASE RIDA"/>
    <property type="match status" value="1"/>
</dbReference>
<dbReference type="AlphaFoldDB" id="A0A1H0QYC8"/>
<proteinExistence type="inferred from homology"/>